<dbReference type="InterPro" id="IPR012910">
    <property type="entry name" value="Plug_dom"/>
</dbReference>
<comment type="similarity">
    <text evidence="1">Belongs to the TonB-dependent receptor family.</text>
</comment>
<proteinExistence type="inferred from homology"/>
<evidence type="ECO:0000313" key="3">
    <source>
        <dbReference type="EMBL" id="MDY7257448.1"/>
    </source>
</evidence>
<accession>A0ABU5HMP0</accession>
<dbReference type="Gene3D" id="2.170.130.10">
    <property type="entry name" value="TonB-dependent receptor, plug domain"/>
    <property type="match status" value="1"/>
</dbReference>
<dbReference type="SUPFAM" id="SSF49464">
    <property type="entry name" value="Carboxypeptidase regulatory domain-like"/>
    <property type="match status" value="1"/>
</dbReference>
<dbReference type="RefSeq" id="WP_195649690.1">
    <property type="nucleotide sequence ID" value="NZ_JARZAK010000003.1"/>
</dbReference>
<dbReference type="InterPro" id="IPR023997">
    <property type="entry name" value="TonB-dep_OMP_SusC/RagA_CS"/>
</dbReference>
<evidence type="ECO:0000256" key="1">
    <source>
        <dbReference type="PROSITE-ProRule" id="PRU01360"/>
    </source>
</evidence>
<dbReference type="InterPro" id="IPR023996">
    <property type="entry name" value="TonB-dep_OMP_SusC/RagA"/>
</dbReference>
<keyword evidence="3" id="KW-0675">Receptor</keyword>
<keyword evidence="1" id="KW-0812">Transmembrane</keyword>
<keyword evidence="1" id="KW-0998">Cell outer membrane</keyword>
<dbReference type="PROSITE" id="PS52016">
    <property type="entry name" value="TONB_DEPENDENT_REC_3"/>
    <property type="match status" value="1"/>
</dbReference>
<sequence length="1030" mass="115179">MKKYLLILVTLILTFPLDIIAQEETINVTGIVRDSQGELLVGVNIVVKDRPGFGTVTDINGKYRIKVSPYSTLLFTYIGYDKVEVGVKTKTEINVTMKETSNTALDEVVITGTGIQKKATLTGAVTSVDVADLSSNSTTSITNALAGNVAGVIAMQSSGEPGATSEFWIRGISTFGANSGALVLVDGFERDLNEISVEDIQSFSVLKDASATAIYGSKGANGVVLITTKRGNLGKVNVNVKLQSTYNTRTRTPEFVDGYTYAQMLNEARTTRNLEPAYTLNELEIINQKVDPDLYPNVDWQDVLLKDGAMTYKASLNLSGGSTSARYFVSASYADEQGMYKTDKAFSKEYNTNADAKRWTYRMNVDINLTKLTLLKVGLSGSLKKYNTPGLADNIWSSLVGQNPVSIPVMYSDGSVPVYSAFDSVEGDRMNPWVLATQTGYREKWENTIQTNVTLEQDLKFITKGMKFIGRFGFDTENKNSINRIRKPEQYRAERHRDANGGLIMNRIVKEQVMTQSSNAEGIRLQNFEAELHYNRSFAKYHDVGAMLKYTQREEIQTVGTDSDIMKGISKRNQGLAGRFTYSYKYRYFIEANFGYTGSENFATGNQFGFFPAISGGWNIAEESFIKDNLKWVDMFKIRYSYGVVGNDRVGTRFPYLSSFGDSNGFNFGDYGSGNSYNGLHYDQIASNNLTWEVAKKHDLGFDMAFLNNRLTATIDLYKDTREDIYMQRKHLANIVGVTSQPYANVGKMESIGIDGNFSYRQKIGKVQLTVRGNMTLTKNEMKAYDEEAQEYSYRKTEGFRYNQARGLIALGLFKDWDDIRNSPKQEFGDYAPGDIKYKDVNGDGVISDLDKVPIGATRIPNLIYGMGISLQWRGFDINVHFQGAGKSSYFINGPTVFAFNKGEWGNILTDMAEPGNRWIAAEISGDPATENPNAKYPRLSYGGNANNYRESTFWLRNGAYLRFKTLEIGYSIPKTWVNKLRMDNARIFFLGNNLFVWDSLKLWDPELASGNGMKYPIACTYSLGLTVNF</sequence>
<protein>
    <submittedName>
        <fullName evidence="3">TonB-dependent receptor</fullName>
    </submittedName>
</protein>
<keyword evidence="4" id="KW-1185">Reference proteome</keyword>
<dbReference type="InterPro" id="IPR039426">
    <property type="entry name" value="TonB-dep_rcpt-like"/>
</dbReference>
<dbReference type="NCBIfam" id="TIGR04056">
    <property type="entry name" value="OMP_RagA_SusC"/>
    <property type="match status" value="1"/>
</dbReference>
<dbReference type="InterPro" id="IPR037066">
    <property type="entry name" value="Plug_dom_sf"/>
</dbReference>
<keyword evidence="1" id="KW-1134">Transmembrane beta strand</keyword>
<dbReference type="EMBL" id="JARZAK010000003">
    <property type="protein sequence ID" value="MDY7257448.1"/>
    <property type="molecule type" value="Genomic_DNA"/>
</dbReference>
<feature type="domain" description="TonB-dependent receptor plug" evidence="2">
    <location>
        <begin position="118"/>
        <end position="223"/>
    </location>
</feature>
<keyword evidence="1" id="KW-0813">Transport</keyword>
<dbReference type="Proteomes" id="UP001292913">
    <property type="component" value="Unassembled WGS sequence"/>
</dbReference>
<comment type="caution">
    <text evidence="3">The sequence shown here is derived from an EMBL/GenBank/DDBJ whole genome shotgun (WGS) entry which is preliminary data.</text>
</comment>
<dbReference type="Pfam" id="PF07715">
    <property type="entry name" value="Plug"/>
    <property type="match status" value="1"/>
</dbReference>
<comment type="subcellular location">
    <subcellularLocation>
        <location evidence="1">Cell outer membrane</location>
        <topology evidence="1">Multi-pass membrane protein</topology>
    </subcellularLocation>
</comment>
<organism evidence="3 4">
    <name type="scientific">Bacteroides vicugnae</name>
    <dbReference type="NCBI Taxonomy" id="3037989"/>
    <lineage>
        <taxon>Bacteria</taxon>
        <taxon>Pseudomonadati</taxon>
        <taxon>Bacteroidota</taxon>
        <taxon>Bacteroidia</taxon>
        <taxon>Bacteroidales</taxon>
        <taxon>Bacteroidaceae</taxon>
        <taxon>Bacteroides</taxon>
    </lineage>
</organism>
<keyword evidence="1" id="KW-0472">Membrane</keyword>
<dbReference type="Pfam" id="PF13715">
    <property type="entry name" value="CarbopepD_reg_2"/>
    <property type="match status" value="1"/>
</dbReference>
<evidence type="ECO:0000259" key="2">
    <source>
        <dbReference type="Pfam" id="PF07715"/>
    </source>
</evidence>
<dbReference type="NCBIfam" id="TIGR04057">
    <property type="entry name" value="SusC_RagA_signa"/>
    <property type="match status" value="1"/>
</dbReference>
<name>A0ABU5HMP0_9BACE</name>
<reference evidence="3 4" key="1">
    <citation type="submission" date="2023-04" db="EMBL/GenBank/DDBJ databases">
        <title>Bacteroides pacosi sp. nov., isolated from the fecal material of an alpaca.</title>
        <authorList>
            <person name="Miller S."/>
            <person name="Hendry M."/>
            <person name="King J."/>
            <person name="Sankaranarayanan K."/>
            <person name="Lawson P.A."/>
        </authorList>
    </citation>
    <scope>NUCLEOTIDE SEQUENCE [LARGE SCALE GENOMIC DNA]</scope>
    <source>
        <strain evidence="3 4">A2-P53</strain>
    </source>
</reference>
<dbReference type="SUPFAM" id="SSF56935">
    <property type="entry name" value="Porins"/>
    <property type="match status" value="1"/>
</dbReference>
<dbReference type="InterPro" id="IPR008969">
    <property type="entry name" value="CarboxyPept-like_regulatory"/>
</dbReference>
<evidence type="ECO:0000313" key="4">
    <source>
        <dbReference type="Proteomes" id="UP001292913"/>
    </source>
</evidence>
<gene>
    <name evidence="3" type="ORF">QHG74_06940</name>
</gene>
<dbReference type="Gene3D" id="2.60.40.1120">
    <property type="entry name" value="Carboxypeptidase-like, regulatory domain"/>
    <property type="match status" value="1"/>
</dbReference>